<keyword evidence="7" id="KW-1185">Reference proteome</keyword>
<feature type="domain" description="ABC transporter" evidence="5">
    <location>
        <begin position="364"/>
        <end position="594"/>
    </location>
</feature>
<feature type="domain" description="ABC transporter" evidence="5">
    <location>
        <begin position="6"/>
        <end position="240"/>
    </location>
</feature>
<keyword evidence="3 6" id="KW-0067">ATP-binding</keyword>
<reference evidence="6 7" key="1">
    <citation type="submission" date="2019-03" db="EMBL/GenBank/DDBJ databases">
        <title>Genomic Encyclopedia of Type Strains, Phase IV (KMG-IV): sequencing the most valuable type-strain genomes for metagenomic binning, comparative biology and taxonomic classification.</title>
        <authorList>
            <person name="Goeker M."/>
        </authorList>
    </citation>
    <scope>NUCLEOTIDE SEQUENCE [LARGE SCALE GENOMIC DNA]</scope>
    <source>
        <strain evidence="6 7">DSM 18507</strain>
    </source>
</reference>
<dbReference type="RefSeq" id="WP_132098443.1">
    <property type="nucleotide sequence ID" value="NZ_SMDA01000005.1"/>
</dbReference>
<evidence type="ECO:0000313" key="6">
    <source>
        <dbReference type="EMBL" id="TCW31358.1"/>
    </source>
</evidence>
<dbReference type="GO" id="GO:0005524">
    <property type="term" value="F:ATP binding"/>
    <property type="evidence" value="ECO:0007669"/>
    <property type="project" value="UniProtKB-KW"/>
</dbReference>
<keyword evidence="2" id="KW-0547">Nucleotide-binding</keyword>
<dbReference type="PROSITE" id="PS50893">
    <property type="entry name" value="ABC_TRANSPORTER_2"/>
    <property type="match status" value="2"/>
</dbReference>
<feature type="region of interest" description="Disordered" evidence="4">
    <location>
        <begin position="312"/>
        <end position="358"/>
    </location>
</feature>
<proteinExistence type="predicted"/>
<organism evidence="6 7">
    <name type="scientific">Gulbenkiania mobilis</name>
    <dbReference type="NCBI Taxonomy" id="397457"/>
    <lineage>
        <taxon>Bacteria</taxon>
        <taxon>Pseudomonadati</taxon>
        <taxon>Pseudomonadota</taxon>
        <taxon>Betaproteobacteria</taxon>
        <taxon>Neisseriales</taxon>
        <taxon>Chromobacteriaceae</taxon>
        <taxon>Gulbenkiania</taxon>
    </lineage>
</organism>
<evidence type="ECO:0000256" key="2">
    <source>
        <dbReference type="ARBA" id="ARBA00022741"/>
    </source>
</evidence>
<dbReference type="PROSITE" id="PS00211">
    <property type="entry name" value="ABC_TRANSPORTER_1"/>
    <property type="match status" value="1"/>
</dbReference>
<dbReference type="SMART" id="SM00382">
    <property type="entry name" value="AAA"/>
    <property type="match status" value="2"/>
</dbReference>
<dbReference type="InterPro" id="IPR027417">
    <property type="entry name" value="P-loop_NTPase"/>
</dbReference>
<evidence type="ECO:0000256" key="4">
    <source>
        <dbReference type="SAM" id="MobiDB-lite"/>
    </source>
</evidence>
<dbReference type="Proteomes" id="UP000294801">
    <property type="component" value="Unassembled WGS sequence"/>
</dbReference>
<evidence type="ECO:0000256" key="3">
    <source>
        <dbReference type="ARBA" id="ARBA00022840"/>
    </source>
</evidence>
<keyword evidence="1" id="KW-0472">Membrane</keyword>
<accession>A0ABY2CVS0</accession>
<protein>
    <submittedName>
        <fullName evidence="6">ABC-2 type transport system ATP-binding protein</fullName>
    </submittedName>
</protein>
<dbReference type="InterPro" id="IPR003439">
    <property type="entry name" value="ABC_transporter-like_ATP-bd"/>
</dbReference>
<keyword evidence="1" id="KW-1003">Cell membrane</keyword>
<dbReference type="PANTHER" id="PTHR43038">
    <property type="entry name" value="ATP-BINDING CASSETTE, SUB-FAMILY H, MEMBER 1"/>
    <property type="match status" value="1"/>
</dbReference>
<evidence type="ECO:0000256" key="1">
    <source>
        <dbReference type="ARBA" id="ARBA00022475"/>
    </source>
</evidence>
<dbReference type="Pfam" id="PF00005">
    <property type="entry name" value="ABC_tran"/>
    <property type="match status" value="2"/>
</dbReference>
<dbReference type="EMBL" id="SMDA01000005">
    <property type="protein sequence ID" value="TCW31358.1"/>
    <property type="molecule type" value="Genomic_DNA"/>
</dbReference>
<comment type="caution">
    <text evidence="6">The sequence shown here is derived from an EMBL/GenBank/DDBJ whole genome shotgun (WGS) entry which is preliminary data.</text>
</comment>
<evidence type="ECO:0000259" key="5">
    <source>
        <dbReference type="PROSITE" id="PS50893"/>
    </source>
</evidence>
<dbReference type="Gene3D" id="3.40.50.300">
    <property type="entry name" value="P-loop containing nucleotide triphosphate hydrolases"/>
    <property type="match status" value="2"/>
</dbReference>
<dbReference type="PANTHER" id="PTHR43038:SF3">
    <property type="entry name" value="ABC TRANSPORTER G FAMILY MEMBER 20 ISOFORM X1"/>
    <property type="match status" value="1"/>
</dbReference>
<name>A0ABY2CVS0_GULMO</name>
<sequence>MSEIAIAAEGFVKRYTRHEAVRGLDLQVRRGELYGLIGPDGAGKSSFMKAVAGVLAYEAGRLTVFGHSIDSERSAEAIKGRLGLMPQGLGQNLYGDLSIEENIDFFARLRLVPRDEAAERKERLLRMTRLDAFRDRPMKKLSGGMKQKLGLVCTLIHAPELIVLDEPTTGVDPVSRRDFWSILAELIAEQGLTALVSTAYMDEASRFSRMSLMHEGRVLAEGTPDDILGRAPGTIVECEASPQVEAMKRLGARFEQVEAMGTTLRLFVPESDEASARSEVKAALEGCEIGSLETHEPELEDVFVALLGKETGEASADTPRPQALDAESASSEPAHSTGEGVDPQQRLAEDGSVATERDQPAYAIEAQGLTKRFGDFVAVGDVSFRVRPGEIFGLLGANGAGKTTAIKMLTGILPPSGGEGRVAGADMRRAGSLIKTRIGYMSQAFSLYLDLTVVENIRLYAGLYGLSRSERDQRLAWIIDMAGLHGHETDLAATLPMGLRQRLALGCALVHRPRVLFLDEPTSGVDPLGRRAFWEILFRLSRVDGVAMLVTTHYMSEAEHCDHLALMFAGKVVADASPAEMKRQVTEEAGALYEVAADQAASLVRPLREAGFASVSPYGRKLHVLTREPEKLSEVLKNAGAAARVTPRAMAMEDVFVHKVSQLEAENRKESA</sequence>
<dbReference type="InterPro" id="IPR017871">
    <property type="entry name" value="ABC_transporter-like_CS"/>
</dbReference>
<evidence type="ECO:0000313" key="7">
    <source>
        <dbReference type="Proteomes" id="UP000294801"/>
    </source>
</evidence>
<dbReference type="InterPro" id="IPR003593">
    <property type="entry name" value="AAA+_ATPase"/>
</dbReference>
<gene>
    <name evidence="6" type="ORF">EV669_10558</name>
</gene>
<dbReference type="SUPFAM" id="SSF52540">
    <property type="entry name" value="P-loop containing nucleoside triphosphate hydrolases"/>
    <property type="match status" value="2"/>
</dbReference>